<organism evidence="8 9">
    <name type="scientific">Microtus ochrogaster</name>
    <name type="common">Prairie vole</name>
    <dbReference type="NCBI Taxonomy" id="79684"/>
    <lineage>
        <taxon>Eukaryota</taxon>
        <taxon>Metazoa</taxon>
        <taxon>Chordata</taxon>
        <taxon>Craniata</taxon>
        <taxon>Vertebrata</taxon>
        <taxon>Euteleostomi</taxon>
        <taxon>Mammalia</taxon>
        <taxon>Eutheria</taxon>
        <taxon>Euarchontoglires</taxon>
        <taxon>Glires</taxon>
        <taxon>Rodentia</taxon>
        <taxon>Myomorpha</taxon>
        <taxon>Muroidea</taxon>
        <taxon>Cricetidae</taxon>
        <taxon>Arvicolinae</taxon>
        <taxon>Microtus</taxon>
    </lineage>
</organism>
<keyword evidence="4" id="KW-1015">Disulfide bond</keyword>
<evidence type="ECO:0000256" key="2">
    <source>
        <dbReference type="ARBA" id="ARBA00022525"/>
    </source>
</evidence>
<evidence type="ECO:0000313" key="8">
    <source>
        <dbReference type="EMBL" id="KAH0510850.1"/>
    </source>
</evidence>
<dbReference type="PROSITE" id="PS50869">
    <property type="entry name" value="BRICHOS"/>
    <property type="match status" value="1"/>
</dbReference>
<sequence>MANSAVAPSPCGAIAPSPCGAIAPSPCGRPQETEAMIETQICQNTSDSHSLDGFVGTQAIHVDVLRGLVSIQDNNVLSEWNGIVDYKNALLAAKLFSKMACVLAKMDLTVFPSLDDFTQALGTQDSGHYPPTRGLTYTVLPSRVKNLAQYGVPVQDLCRAVPAYFAQQQKEGSALDMDPESCSELQFLSFMGLSICGEIPGL</sequence>
<evidence type="ECO:0000256" key="6">
    <source>
        <dbReference type="ARBA" id="ARBA00070178"/>
    </source>
</evidence>
<proteinExistence type="inferred from homology"/>
<name>A0A8J6KSM1_MICOH</name>
<dbReference type="FunFam" id="3.30.390.150:FF:000005">
    <property type="entry name" value="Gastrokine-3"/>
    <property type="match status" value="1"/>
</dbReference>
<keyword evidence="3" id="KW-0732">Signal</keyword>
<dbReference type="Gene3D" id="3.30.390.150">
    <property type="match status" value="1"/>
</dbReference>
<feature type="domain" description="BRICHOS" evidence="7">
    <location>
        <begin position="74"/>
        <end position="166"/>
    </location>
</feature>
<evidence type="ECO:0000313" key="9">
    <source>
        <dbReference type="Proteomes" id="UP000710432"/>
    </source>
</evidence>
<dbReference type="InterPro" id="IPR051772">
    <property type="entry name" value="Gastrokine"/>
</dbReference>
<evidence type="ECO:0000259" key="7">
    <source>
        <dbReference type="PROSITE" id="PS50869"/>
    </source>
</evidence>
<keyword evidence="2" id="KW-0964">Secreted</keyword>
<evidence type="ECO:0000256" key="4">
    <source>
        <dbReference type="ARBA" id="ARBA00023157"/>
    </source>
</evidence>
<dbReference type="Proteomes" id="UP000710432">
    <property type="component" value="Unassembled WGS sequence"/>
</dbReference>
<dbReference type="InterPro" id="IPR007084">
    <property type="entry name" value="BRICHOS_dom"/>
</dbReference>
<dbReference type="PANTHER" id="PTHR16483">
    <property type="entry name" value="GASTROKINE 1"/>
    <property type="match status" value="1"/>
</dbReference>
<evidence type="ECO:0000256" key="3">
    <source>
        <dbReference type="ARBA" id="ARBA00022729"/>
    </source>
</evidence>
<comment type="caution">
    <text evidence="8">The sequence shown here is derived from an EMBL/GenBank/DDBJ whole genome shotgun (WGS) entry which is preliminary data.</text>
</comment>
<gene>
    <name evidence="8" type="ORF">LTLLF_152920</name>
</gene>
<evidence type="ECO:0000256" key="1">
    <source>
        <dbReference type="ARBA" id="ARBA00004613"/>
    </source>
</evidence>
<accession>A0A8J6KSM1</accession>
<dbReference type="GO" id="GO:0005576">
    <property type="term" value="C:extracellular region"/>
    <property type="evidence" value="ECO:0007669"/>
    <property type="project" value="UniProtKB-SubCell"/>
</dbReference>
<comment type="subcellular location">
    <subcellularLocation>
        <location evidence="1">Secreted</location>
    </subcellularLocation>
</comment>
<dbReference type="AlphaFoldDB" id="A0A8J6KSM1"/>
<dbReference type="SMART" id="SM01039">
    <property type="entry name" value="BRICHOS"/>
    <property type="match status" value="1"/>
</dbReference>
<evidence type="ECO:0000256" key="5">
    <source>
        <dbReference type="ARBA" id="ARBA00061085"/>
    </source>
</evidence>
<comment type="similarity">
    <text evidence="5">Belongs to the gastrokine family.</text>
</comment>
<dbReference type="Pfam" id="PF04089">
    <property type="entry name" value="BRICHOS"/>
    <property type="match status" value="1"/>
</dbReference>
<dbReference type="EMBL" id="JAATJU010022368">
    <property type="protein sequence ID" value="KAH0510850.1"/>
    <property type="molecule type" value="Genomic_DNA"/>
</dbReference>
<protein>
    <recommendedName>
        <fullName evidence="6">Gastrokine-3</fullName>
    </recommendedName>
</protein>
<reference evidence="8" key="1">
    <citation type="submission" date="2020-03" db="EMBL/GenBank/DDBJ databases">
        <title>Studies in the Genomics of Life Span.</title>
        <authorList>
            <person name="Glass D."/>
        </authorList>
    </citation>
    <scope>NUCLEOTIDE SEQUENCE</scope>
    <source>
        <strain evidence="8">LTLLF</strain>
        <tissue evidence="8">Muscle</tissue>
    </source>
</reference>